<feature type="region of interest" description="Disordered" evidence="1">
    <location>
        <begin position="1174"/>
        <end position="1204"/>
    </location>
</feature>
<dbReference type="SUPFAM" id="SSF50630">
    <property type="entry name" value="Acid proteases"/>
    <property type="match status" value="1"/>
</dbReference>
<dbReference type="CDD" id="cd00303">
    <property type="entry name" value="retropepsin_like"/>
    <property type="match status" value="1"/>
</dbReference>
<feature type="region of interest" description="Disordered" evidence="1">
    <location>
        <begin position="725"/>
        <end position="778"/>
    </location>
</feature>
<evidence type="ECO:0000313" key="2">
    <source>
        <dbReference type="EMBL" id="KAF7357249.1"/>
    </source>
</evidence>
<dbReference type="OrthoDB" id="3203159at2759"/>
<dbReference type="Proteomes" id="UP000623467">
    <property type="component" value="Unassembled WGS sequence"/>
</dbReference>
<feature type="compositionally biased region" description="Basic and acidic residues" evidence="1">
    <location>
        <begin position="392"/>
        <end position="409"/>
    </location>
</feature>
<feature type="region of interest" description="Disordered" evidence="1">
    <location>
        <begin position="310"/>
        <end position="545"/>
    </location>
</feature>
<gene>
    <name evidence="2" type="ORF">MSAN_01320000</name>
</gene>
<dbReference type="Gene3D" id="2.40.70.10">
    <property type="entry name" value="Acid Proteases"/>
    <property type="match status" value="1"/>
</dbReference>
<feature type="region of interest" description="Disordered" evidence="1">
    <location>
        <begin position="918"/>
        <end position="972"/>
    </location>
</feature>
<dbReference type="InterPro" id="IPR021109">
    <property type="entry name" value="Peptidase_aspartic_dom_sf"/>
</dbReference>
<sequence length="1321" mass="147319">MTDTVKKTSKQSKKAASAADAMDSGTVHQNPDPSSPILQPSSDPAPRTAAESAMRSPSVAGSFQYSDASASGAFELHEYQGPQDTGLIDPTVRIERKELKLPTFKPNAKLAIGKPSVLERRNLALQMGAEAFDKPFLSEPANLSRRLFVSTFKHELSFLDRVLTSVDVAQLKDDGGQVYRLQKETVWTLVKQLDSLRKRAEYAFEMFHQDMPVMPTWGRREDPSAWYLANEFEILGVCYRAETEAYIAALDQYFDFSANELRPPDNEIKAYYDEYRRSLSRSVKRSSPVPNLSFDASAADSTFHLRLVSPTRPESVKDEEVSDRLPGSSGDESIAAWKTPANKSVPSSRKPRVDTVESEEDDSLRVATPKAAFGKSSTPPSKFNEAFGRIKFKSDSKSEPRSTKAHEGLHGTFKLSMNQGRDLPPHRPVSLHGFRLPNHSSKPSESEHLKQTRFLAKKSGQPDPGDDSSSSEDDKKGSKKPGNNDRGDRKPPRKSDRGKKGGNPDDPGDDDPDDGGYGGGDERGKPRKSSKKVKGRKDESSEDEENGRYFDLRLKEADVPKWDGNADNLLRWVQRCNLIAEDGPKAWKQLGKIVPRVLTGTAQDWYFSLPLDYRREIGENWETMREAIREFFLSAKWLDRTRTKALRATYRQPGNGREKPSEYFIRKRELLCSVYDFEDSAVISEVMNGAPRSWCTVLDTQKYQSIVEFHSALIFHEDTLMDLPMNKSEDHGRNDNGDRRPTSNASTRLAGSSTNPSPPPFPKDDSNVSKKATPESLGVRPCRHCGSGKHWDYECKHSFKGTKKARANLATAEEISAKEEYDAMYYGLSEDEQDFEQPLQSTGPLTFHVSADLESGGDTAPALKGISEPKNSQRARVEDVSDDEDLPNARLHPNSSFTILEEVQIPESTNIRDHLAESIPHDTPSQDHVPDSSATQDQAPDSESSDLSTENEEDAPETSPPSPAPAPKFALNRRSRRRLAREIQASSYRVVASEAPADKPLIELRKYMARPPGSSFLGAKAVETVATVGSLTADLIRLIADTGSDITLISRKALNSLSCTLKVKQGHDISLIQVTTSIPITGYVNCDLIFHTEDGPVKINVDAYVVDNMTTPFILGNDFMDQYSISILRKEGTTHLQFGDSGRRMQVENSTSPSLLDENGHTFQVKCSRARADRNYKSATHRRNQKFRQRRKRKERDGSVRSTERVVIQPKTSKLVSVETHFPKDCEQLIVERHLKSCGNVEDIYGSADTFITKEKPALHIANFSDSPVIISEGEIVGTTHNPRSWLDKASKMTDFRSTGTGRCNSVRIKCFVEGSPKRDW</sequence>
<dbReference type="EMBL" id="JACAZH010000010">
    <property type="protein sequence ID" value="KAF7357249.1"/>
    <property type="molecule type" value="Genomic_DNA"/>
</dbReference>
<name>A0A8H7D0B8_9AGAR</name>
<proteinExistence type="predicted"/>
<comment type="caution">
    <text evidence="2">The sequence shown here is derived from an EMBL/GenBank/DDBJ whole genome shotgun (WGS) entry which is preliminary data.</text>
</comment>
<evidence type="ECO:0000256" key="1">
    <source>
        <dbReference type="SAM" id="MobiDB-lite"/>
    </source>
</evidence>
<accession>A0A8H7D0B8</accession>
<feature type="compositionally biased region" description="Polar residues" evidence="1">
    <location>
        <begin position="742"/>
        <end position="755"/>
    </location>
</feature>
<feature type="region of interest" description="Disordered" evidence="1">
    <location>
        <begin position="857"/>
        <end position="900"/>
    </location>
</feature>
<feature type="compositionally biased region" description="Basic and acidic residues" evidence="1">
    <location>
        <begin position="1195"/>
        <end position="1204"/>
    </location>
</feature>
<feature type="compositionally biased region" description="Basic residues" evidence="1">
    <location>
        <begin position="1179"/>
        <end position="1194"/>
    </location>
</feature>
<feature type="compositionally biased region" description="Basic and acidic residues" evidence="1">
    <location>
        <begin position="314"/>
        <end position="323"/>
    </location>
</feature>
<feature type="compositionally biased region" description="Basic and acidic residues" evidence="1">
    <location>
        <begin position="472"/>
        <end position="503"/>
    </location>
</feature>
<feature type="compositionally biased region" description="Polar residues" evidence="1">
    <location>
        <begin position="932"/>
        <end position="948"/>
    </location>
</feature>
<reference evidence="2" key="1">
    <citation type="submission" date="2020-05" db="EMBL/GenBank/DDBJ databases">
        <title>Mycena genomes resolve the evolution of fungal bioluminescence.</title>
        <authorList>
            <person name="Tsai I.J."/>
        </authorList>
    </citation>
    <scope>NUCLEOTIDE SEQUENCE</scope>
    <source>
        <strain evidence="2">160909Yilan</strain>
    </source>
</reference>
<keyword evidence="3" id="KW-1185">Reference proteome</keyword>
<evidence type="ECO:0000313" key="3">
    <source>
        <dbReference type="Proteomes" id="UP000623467"/>
    </source>
</evidence>
<feature type="compositionally biased region" description="Basic and acidic residues" evidence="1">
    <location>
        <begin position="918"/>
        <end position="930"/>
    </location>
</feature>
<protein>
    <submittedName>
        <fullName evidence="2">TY3B-TY3B protein</fullName>
    </submittedName>
</protein>
<feature type="compositionally biased region" description="Basic and acidic residues" evidence="1">
    <location>
        <begin position="727"/>
        <end position="741"/>
    </location>
</feature>
<feature type="compositionally biased region" description="Basic residues" evidence="1">
    <location>
        <begin position="525"/>
        <end position="535"/>
    </location>
</feature>
<feature type="compositionally biased region" description="Polar residues" evidence="1">
    <location>
        <begin position="26"/>
        <end position="42"/>
    </location>
</feature>
<organism evidence="2 3">
    <name type="scientific">Mycena sanguinolenta</name>
    <dbReference type="NCBI Taxonomy" id="230812"/>
    <lineage>
        <taxon>Eukaryota</taxon>
        <taxon>Fungi</taxon>
        <taxon>Dikarya</taxon>
        <taxon>Basidiomycota</taxon>
        <taxon>Agaricomycotina</taxon>
        <taxon>Agaricomycetes</taxon>
        <taxon>Agaricomycetidae</taxon>
        <taxon>Agaricales</taxon>
        <taxon>Marasmiineae</taxon>
        <taxon>Mycenaceae</taxon>
        <taxon>Mycena</taxon>
    </lineage>
</organism>
<feature type="compositionally biased region" description="Low complexity" evidence="1">
    <location>
        <begin position="14"/>
        <end position="24"/>
    </location>
</feature>
<feature type="region of interest" description="Disordered" evidence="1">
    <location>
        <begin position="1"/>
        <end position="60"/>
    </location>
</feature>